<evidence type="ECO:0000313" key="3">
    <source>
        <dbReference type="Proteomes" id="UP000242164"/>
    </source>
</evidence>
<protein>
    <submittedName>
        <fullName evidence="2">Spore coat-associated protein</fullName>
    </submittedName>
</protein>
<proteinExistence type="predicted"/>
<gene>
    <name evidence="2" type="ORF">BCB44BAC_01129</name>
</gene>
<keyword evidence="1" id="KW-0812">Transmembrane</keyword>
<dbReference type="InterPro" id="IPR022121">
    <property type="entry name" value="Peptidase_M73_camelysin"/>
</dbReference>
<keyword evidence="1" id="KW-0472">Membrane</keyword>
<dbReference type="RefSeq" id="WP_087098048.1">
    <property type="nucleotide sequence ID" value="NZ_CP066179.1"/>
</dbReference>
<dbReference type="AlphaFoldDB" id="A0AAX2CE63"/>
<dbReference type="Pfam" id="PF12389">
    <property type="entry name" value="Peptidase_M73"/>
    <property type="match status" value="1"/>
</dbReference>
<evidence type="ECO:0000256" key="1">
    <source>
        <dbReference type="SAM" id="Phobius"/>
    </source>
</evidence>
<organism evidence="2 3">
    <name type="scientific">Bacillus cytotoxicus</name>
    <dbReference type="NCBI Taxonomy" id="580165"/>
    <lineage>
        <taxon>Bacteria</taxon>
        <taxon>Bacillati</taxon>
        <taxon>Bacillota</taxon>
        <taxon>Bacilli</taxon>
        <taxon>Bacillales</taxon>
        <taxon>Bacillaceae</taxon>
        <taxon>Bacillus</taxon>
        <taxon>Bacillus cereus group</taxon>
    </lineage>
</organism>
<dbReference type="NCBIfam" id="TIGR04088">
    <property type="entry name" value="cognate_SipW"/>
    <property type="match status" value="1"/>
</dbReference>
<keyword evidence="1" id="KW-1133">Transmembrane helix</keyword>
<feature type="transmembrane region" description="Helical" evidence="1">
    <location>
        <begin position="7"/>
        <end position="29"/>
    </location>
</feature>
<name>A0AAX2CE63_9BACI</name>
<dbReference type="InterPro" id="IPR023833">
    <property type="entry name" value="Signal_pept_SipW-depend-type"/>
</dbReference>
<accession>A0AAX2CE63</accession>
<evidence type="ECO:0000313" key="2">
    <source>
        <dbReference type="EMBL" id="SCL87426.1"/>
    </source>
</evidence>
<dbReference type="EMBL" id="FMIK01000019">
    <property type="protein sequence ID" value="SCL87426.1"/>
    <property type="molecule type" value="Genomic_DNA"/>
</dbReference>
<sequence length="196" mass="21432">MTIKKKLGLGIGSALMGVALIGSGTVAYFSDQEVTNNTVAAGTLDLTVKPATEIIQVGNIKPGDTITRDFELVNSGTLNIEKVFLYSEYIVKDTKGDNTEDFGDHIKVTILKNTDKGHNIIKEKKLSELVGKPSIPVNNDSLAEALDEKGIRAGHKDSFKVRFEFVDNGENQNQFQGDTIELKWTFDAQQGKGEKK</sequence>
<comment type="caution">
    <text evidence="2">The sequence shown here is derived from an EMBL/GenBank/DDBJ whole genome shotgun (WGS) entry which is preliminary data.</text>
</comment>
<dbReference type="Proteomes" id="UP000242164">
    <property type="component" value="Unassembled WGS sequence"/>
</dbReference>
<reference evidence="2 3" key="1">
    <citation type="submission" date="2016-08" db="EMBL/GenBank/DDBJ databases">
        <authorList>
            <person name="Loux V."/>
            <person name="Rue O."/>
        </authorList>
    </citation>
    <scope>NUCLEOTIDE SEQUENCE [LARGE SCALE GENOMIC DNA]</scope>
    <source>
        <strain evidence="2 3">AFSSA_08CEB44bac</strain>
    </source>
</reference>